<dbReference type="NCBIfam" id="TIGR00500">
    <property type="entry name" value="met_pdase_I"/>
    <property type="match status" value="1"/>
</dbReference>
<evidence type="ECO:0000256" key="4">
    <source>
        <dbReference type="ARBA" id="ARBA00022723"/>
    </source>
</evidence>
<comment type="catalytic activity">
    <reaction evidence="6 7">
        <text>Release of N-terminal amino acids, preferentially methionine, from peptides and arylamides.</text>
        <dbReference type="EC" id="3.4.11.18"/>
    </reaction>
</comment>
<feature type="binding site" evidence="6">
    <location>
        <position position="101"/>
    </location>
    <ligand>
        <name>a divalent metal cation</name>
        <dbReference type="ChEBI" id="CHEBI:60240"/>
        <label>1</label>
    </ligand>
</feature>
<feature type="binding site" evidence="6">
    <location>
        <position position="182"/>
    </location>
    <ligand>
        <name>substrate</name>
    </ligand>
</feature>
<evidence type="ECO:0000259" key="8">
    <source>
        <dbReference type="Pfam" id="PF00557"/>
    </source>
</evidence>
<dbReference type="GO" id="GO:0070006">
    <property type="term" value="F:metalloaminopeptidase activity"/>
    <property type="evidence" value="ECO:0007669"/>
    <property type="project" value="UniProtKB-UniRule"/>
</dbReference>
<evidence type="ECO:0000256" key="2">
    <source>
        <dbReference type="ARBA" id="ARBA00022438"/>
    </source>
</evidence>
<evidence type="ECO:0000313" key="10">
    <source>
        <dbReference type="Proteomes" id="UP000177370"/>
    </source>
</evidence>
<dbReference type="Gene3D" id="3.90.230.10">
    <property type="entry name" value="Creatinase/methionine aminopeptidase superfamily"/>
    <property type="match status" value="1"/>
</dbReference>
<gene>
    <name evidence="6" type="primary">map</name>
    <name evidence="9" type="ORF">A2647_04000</name>
</gene>
<dbReference type="Proteomes" id="UP000177370">
    <property type="component" value="Unassembled WGS sequence"/>
</dbReference>
<keyword evidence="5 6" id="KW-0378">Hydrolase</keyword>
<sequence>MIIIKTPEEIEILREGGKRLATILHKVAEKVAPGVSTKDLDNYAFELIKEMGDTPAFLNYQPEGADRPYPASLCTSVNDEVVHGIPSPNKILKEGDIIAIDLGLKHRGLFTDMAITVPVGEISGGSKKLIDTTKRALEIGISVAQSGNTTGDIGHAIESFVRHHGYSIVEVLSGHGVGKYIHEDPYIPNFGKAGKGVKLVPGMVVALEPMLNNGTKHVKLDPDGYTFHTADGKKSAHFEHTILITEGSPEILTAP</sequence>
<dbReference type="PANTHER" id="PTHR43330:SF27">
    <property type="entry name" value="METHIONINE AMINOPEPTIDASE"/>
    <property type="match status" value="1"/>
</dbReference>
<dbReference type="EMBL" id="MFTP01000010">
    <property type="protein sequence ID" value="OGI65939.1"/>
    <property type="molecule type" value="Genomic_DNA"/>
</dbReference>
<dbReference type="InterPro" id="IPR001714">
    <property type="entry name" value="Pept_M24_MAP"/>
</dbReference>
<dbReference type="SUPFAM" id="SSF55920">
    <property type="entry name" value="Creatinase/aminopeptidase"/>
    <property type="match status" value="1"/>
</dbReference>
<feature type="binding site" evidence="6">
    <location>
        <position position="208"/>
    </location>
    <ligand>
        <name>a divalent metal cation</name>
        <dbReference type="ChEBI" id="CHEBI:60240"/>
        <label>2</label>
        <note>catalytic</note>
    </ligand>
</feature>
<dbReference type="InterPro" id="IPR036005">
    <property type="entry name" value="Creatinase/aminopeptidase-like"/>
</dbReference>
<feature type="binding site" evidence="6">
    <location>
        <position position="239"/>
    </location>
    <ligand>
        <name>a divalent metal cation</name>
        <dbReference type="ChEBI" id="CHEBI:60240"/>
        <label>1</label>
    </ligand>
</feature>
<dbReference type="AlphaFoldDB" id="A0A1F6V8T9"/>
<evidence type="ECO:0000313" key="9">
    <source>
        <dbReference type="EMBL" id="OGI65939.1"/>
    </source>
</evidence>
<dbReference type="HAMAP" id="MF_01974">
    <property type="entry name" value="MetAP_1"/>
    <property type="match status" value="1"/>
</dbReference>
<evidence type="ECO:0000256" key="3">
    <source>
        <dbReference type="ARBA" id="ARBA00022670"/>
    </source>
</evidence>
<dbReference type="GO" id="GO:0005829">
    <property type="term" value="C:cytosol"/>
    <property type="evidence" value="ECO:0007669"/>
    <property type="project" value="TreeGrafter"/>
</dbReference>
<dbReference type="PANTHER" id="PTHR43330">
    <property type="entry name" value="METHIONINE AMINOPEPTIDASE"/>
    <property type="match status" value="1"/>
</dbReference>
<accession>A0A1F6V8T9</accession>
<feature type="binding site" evidence="6">
    <location>
        <position position="175"/>
    </location>
    <ligand>
        <name>a divalent metal cation</name>
        <dbReference type="ChEBI" id="CHEBI:60240"/>
        <label>2</label>
        <note>catalytic</note>
    </ligand>
</feature>
<comment type="caution">
    <text evidence="9">The sequence shown here is derived from an EMBL/GenBank/DDBJ whole genome shotgun (WGS) entry which is preliminary data.</text>
</comment>
<dbReference type="GO" id="GO:0046872">
    <property type="term" value="F:metal ion binding"/>
    <property type="evidence" value="ECO:0007669"/>
    <property type="project" value="UniProtKB-UniRule"/>
</dbReference>
<dbReference type="CDD" id="cd01086">
    <property type="entry name" value="MetAP1"/>
    <property type="match status" value="1"/>
</dbReference>
<feature type="domain" description="Peptidase M24" evidence="8">
    <location>
        <begin position="12"/>
        <end position="246"/>
    </location>
</feature>
<evidence type="ECO:0000256" key="6">
    <source>
        <dbReference type="HAMAP-Rule" id="MF_01974"/>
    </source>
</evidence>
<protein>
    <recommendedName>
        <fullName evidence="6 7">Methionine aminopeptidase</fullName>
        <shortName evidence="6">MAP</shortName>
        <shortName evidence="6">MetAP</shortName>
        <ecNumber evidence="6 7">3.4.11.18</ecNumber>
    </recommendedName>
    <alternativeName>
        <fullName evidence="6">Peptidase M</fullName>
    </alternativeName>
</protein>
<feature type="binding site" evidence="6">
    <location>
        <position position="112"/>
    </location>
    <ligand>
        <name>a divalent metal cation</name>
        <dbReference type="ChEBI" id="CHEBI:60240"/>
        <label>1</label>
    </ligand>
</feature>
<name>A0A1F6V8T9_9BACT</name>
<dbReference type="InterPro" id="IPR002467">
    <property type="entry name" value="Pept_M24A_MAP1"/>
</dbReference>
<evidence type="ECO:0000256" key="5">
    <source>
        <dbReference type="ARBA" id="ARBA00022801"/>
    </source>
</evidence>
<dbReference type="GO" id="GO:0004239">
    <property type="term" value="F:initiator methionyl aminopeptidase activity"/>
    <property type="evidence" value="ECO:0007669"/>
    <property type="project" value="UniProtKB-UniRule"/>
</dbReference>
<comment type="cofactor">
    <cofactor evidence="6">
        <name>Co(2+)</name>
        <dbReference type="ChEBI" id="CHEBI:48828"/>
    </cofactor>
    <cofactor evidence="6">
        <name>Zn(2+)</name>
        <dbReference type="ChEBI" id="CHEBI:29105"/>
    </cofactor>
    <cofactor evidence="6">
        <name>Mn(2+)</name>
        <dbReference type="ChEBI" id="CHEBI:29035"/>
    </cofactor>
    <cofactor evidence="6">
        <name>Fe(2+)</name>
        <dbReference type="ChEBI" id="CHEBI:29033"/>
    </cofactor>
    <text evidence="6">Binds 2 divalent metal cations per subunit. Has a high-affinity and a low affinity metal-binding site. The true nature of the physiological cofactor is under debate. The enzyme is active with cobalt, zinc, manganese or divalent iron ions. Most likely, methionine aminopeptidases function as mononuclear Fe(2+)-metalloproteases under physiological conditions, and the catalytically relevant metal-binding site has been assigned to the histidine-containing high-affinity site.</text>
</comment>
<comment type="similarity">
    <text evidence="6">Belongs to the peptidase M24A family. Methionine aminopeptidase type 1 subfamily.</text>
</comment>
<feature type="binding site" evidence="6">
    <location>
        <position position="83"/>
    </location>
    <ligand>
        <name>substrate</name>
    </ligand>
</feature>
<comment type="function">
    <text evidence="1 6">Removes the N-terminal methionine from nascent proteins. The N-terminal methionine is often cleaved when the second residue in the primary sequence is small and uncharged (Met-Ala-, Cys, Gly, Pro, Ser, Thr, or Val). Requires deformylation of the N(alpha)-formylated initiator methionine before it can be hydrolyzed.</text>
</comment>
<keyword evidence="3 6" id="KW-0645">Protease</keyword>
<keyword evidence="2 6" id="KW-0031">Aminopeptidase</keyword>
<dbReference type="EC" id="3.4.11.18" evidence="6 7"/>
<reference evidence="9 10" key="1">
    <citation type="journal article" date="2016" name="Nat. Commun.">
        <title>Thousands of microbial genomes shed light on interconnected biogeochemical processes in an aquifer system.</title>
        <authorList>
            <person name="Anantharaman K."/>
            <person name="Brown C.T."/>
            <person name="Hug L.A."/>
            <person name="Sharon I."/>
            <person name="Castelle C.J."/>
            <person name="Probst A.J."/>
            <person name="Thomas B.C."/>
            <person name="Singh A."/>
            <person name="Wilkins M.J."/>
            <person name="Karaoz U."/>
            <person name="Brodie E.L."/>
            <person name="Williams K.H."/>
            <person name="Hubbard S.S."/>
            <person name="Banfield J.F."/>
        </authorList>
    </citation>
    <scope>NUCLEOTIDE SEQUENCE [LARGE SCALE GENOMIC DNA]</scope>
</reference>
<feature type="binding site" evidence="6">
    <location>
        <position position="112"/>
    </location>
    <ligand>
        <name>a divalent metal cation</name>
        <dbReference type="ChEBI" id="CHEBI:60240"/>
        <label>2</label>
        <note>catalytic</note>
    </ligand>
</feature>
<dbReference type="Pfam" id="PF00557">
    <property type="entry name" value="Peptidase_M24"/>
    <property type="match status" value="1"/>
</dbReference>
<dbReference type="GO" id="GO:0006508">
    <property type="term" value="P:proteolysis"/>
    <property type="evidence" value="ECO:0007669"/>
    <property type="project" value="UniProtKB-KW"/>
</dbReference>
<organism evidence="9 10">
    <name type="scientific">Candidatus Nomurabacteria bacterium RIFCSPHIGHO2_01_FULL_40_24b</name>
    <dbReference type="NCBI Taxonomy" id="1801739"/>
    <lineage>
        <taxon>Bacteria</taxon>
        <taxon>Candidatus Nomuraibacteriota</taxon>
    </lineage>
</organism>
<evidence type="ECO:0000256" key="7">
    <source>
        <dbReference type="RuleBase" id="RU003653"/>
    </source>
</evidence>
<keyword evidence="4 6" id="KW-0479">Metal-binding</keyword>
<feature type="binding site" evidence="6">
    <location>
        <position position="239"/>
    </location>
    <ligand>
        <name>a divalent metal cation</name>
        <dbReference type="ChEBI" id="CHEBI:60240"/>
        <label>2</label>
        <note>catalytic</note>
    </ligand>
</feature>
<dbReference type="PRINTS" id="PR00599">
    <property type="entry name" value="MAPEPTIDASE"/>
</dbReference>
<comment type="subunit">
    <text evidence="6">Monomer.</text>
</comment>
<dbReference type="InterPro" id="IPR000994">
    <property type="entry name" value="Pept_M24"/>
</dbReference>
<evidence type="ECO:0000256" key="1">
    <source>
        <dbReference type="ARBA" id="ARBA00002521"/>
    </source>
</evidence>
<proteinExistence type="inferred from homology"/>